<gene>
    <name evidence="3" type="ORF">V6N12_045696</name>
</gene>
<dbReference type="Gene3D" id="3.30.70.330">
    <property type="match status" value="1"/>
</dbReference>
<evidence type="ECO:0000256" key="1">
    <source>
        <dbReference type="PROSITE-ProRule" id="PRU00176"/>
    </source>
</evidence>
<comment type="caution">
    <text evidence="3">The sequence shown here is derived from an EMBL/GenBank/DDBJ whole genome shotgun (WGS) entry which is preliminary data.</text>
</comment>
<protein>
    <recommendedName>
        <fullName evidence="2">RRM domain-containing protein</fullName>
    </recommendedName>
</protein>
<dbReference type="PROSITE" id="PS50102">
    <property type="entry name" value="RRM"/>
    <property type="match status" value="1"/>
</dbReference>
<organism evidence="3 4">
    <name type="scientific">Hibiscus sabdariffa</name>
    <name type="common">roselle</name>
    <dbReference type="NCBI Taxonomy" id="183260"/>
    <lineage>
        <taxon>Eukaryota</taxon>
        <taxon>Viridiplantae</taxon>
        <taxon>Streptophyta</taxon>
        <taxon>Embryophyta</taxon>
        <taxon>Tracheophyta</taxon>
        <taxon>Spermatophyta</taxon>
        <taxon>Magnoliopsida</taxon>
        <taxon>eudicotyledons</taxon>
        <taxon>Gunneridae</taxon>
        <taxon>Pentapetalae</taxon>
        <taxon>rosids</taxon>
        <taxon>malvids</taxon>
        <taxon>Malvales</taxon>
        <taxon>Malvaceae</taxon>
        <taxon>Malvoideae</taxon>
        <taxon>Hibiscus</taxon>
    </lineage>
</organism>
<reference evidence="3 4" key="1">
    <citation type="journal article" date="2024" name="G3 (Bethesda)">
        <title>Genome assembly of Hibiscus sabdariffa L. provides insights into metabolisms of medicinal natural products.</title>
        <authorList>
            <person name="Kim T."/>
        </authorList>
    </citation>
    <scope>NUCLEOTIDE SEQUENCE [LARGE SCALE GENOMIC DNA]</scope>
    <source>
        <strain evidence="3">TK-2024</strain>
        <tissue evidence="3">Old leaves</tissue>
    </source>
</reference>
<dbReference type="Proteomes" id="UP001472677">
    <property type="component" value="Unassembled WGS sequence"/>
</dbReference>
<proteinExistence type="predicted"/>
<evidence type="ECO:0000259" key="2">
    <source>
        <dbReference type="PROSITE" id="PS50102"/>
    </source>
</evidence>
<evidence type="ECO:0000313" key="3">
    <source>
        <dbReference type="EMBL" id="KAK8593619.1"/>
    </source>
</evidence>
<sequence length="137" mass="15077">MNFVSKNIHLKSLKEAFMAYDNVLDVYIAYNNIKRAGMKSTFAFVRFSKMEESLLAVHQANNRLMDGFEIKVFLGKEYASVSTAPLADPRSRSRLDHKKAMAGKGVDGRSYKDVLLCNIGLDEIKGGSSVALGPGLA</sequence>
<feature type="domain" description="RRM" evidence="2">
    <location>
        <begin position="1"/>
        <end position="77"/>
    </location>
</feature>
<dbReference type="InterPro" id="IPR000504">
    <property type="entry name" value="RRM_dom"/>
</dbReference>
<dbReference type="CDD" id="cd00590">
    <property type="entry name" value="RRM_SF"/>
    <property type="match status" value="1"/>
</dbReference>
<dbReference type="SUPFAM" id="SSF54928">
    <property type="entry name" value="RNA-binding domain, RBD"/>
    <property type="match status" value="1"/>
</dbReference>
<accession>A0ABR2G4F1</accession>
<dbReference type="EMBL" id="JBBPBM010000003">
    <property type="protein sequence ID" value="KAK8593619.1"/>
    <property type="molecule type" value="Genomic_DNA"/>
</dbReference>
<evidence type="ECO:0000313" key="4">
    <source>
        <dbReference type="Proteomes" id="UP001472677"/>
    </source>
</evidence>
<dbReference type="InterPro" id="IPR012677">
    <property type="entry name" value="Nucleotide-bd_a/b_plait_sf"/>
</dbReference>
<keyword evidence="1" id="KW-0694">RNA-binding</keyword>
<dbReference type="InterPro" id="IPR035979">
    <property type="entry name" value="RBD_domain_sf"/>
</dbReference>
<name>A0ABR2G4F1_9ROSI</name>
<keyword evidence="4" id="KW-1185">Reference proteome</keyword>
<dbReference type="Pfam" id="PF00076">
    <property type="entry name" value="RRM_1"/>
    <property type="match status" value="1"/>
</dbReference>